<comment type="caution">
    <text evidence="1">The sequence shown here is derived from an EMBL/GenBank/DDBJ whole genome shotgun (WGS) entry which is preliminary data.</text>
</comment>
<gene>
    <name evidence="1" type="ORF">K1T71_008772</name>
</gene>
<evidence type="ECO:0000313" key="2">
    <source>
        <dbReference type="Proteomes" id="UP000824533"/>
    </source>
</evidence>
<accession>A0ACC1CVE2</accession>
<keyword evidence="2" id="KW-1185">Reference proteome</keyword>
<protein>
    <submittedName>
        <fullName evidence="1">Uncharacterized protein</fullName>
    </submittedName>
</protein>
<proteinExistence type="predicted"/>
<sequence length="397" mass="46119">MPAVFPGHKIPLHLKNNVSYHFSENYRNKLIFMHPNNYKPPPEKLPQESQDKNYLNKMSLMRSIGYLLLHRGNDSEERNSSSSDEVWRIILEKGNTKKRDLRPRITQYKNVVDRYSDAEFKSHFRLSRNIFNYLHKLIQKDLVRRIAGCPTIPSRQQLMIAIWKVATMDSYRTVCDRFNVGRATAVRAVRRVCYALFIRASSFIQWSKEDRAIDVMCGFERTSGFPKIIGATDGTHIRINAPKLNPADYINRKGFHSIQLQLVVFRLSEIAGYLNEDVAFPENIHILGDTAYKIHQHLLTPYRNNGHLTARVTVERCIGLLKGRMRSLLHCLPMTRVDLMAEYIVACRVIHNICILRENEIMVVTVPESNQLYNGNYSREGRRNTGILKRDFVMNSL</sequence>
<dbReference type="EMBL" id="CM034401">
    <property type="protein sequence ID" value="KAJ0175613.1"/>
    <property type="molecule type" value="Genomic_DNA"/>
</dbReference>
<name>A0ACC1CVE2_9NEOP</name>
<organism evidence="1 2">
    <name type="scientific">Dendrolimus kikuchii</name>
    <dbReference type="NCBI Taxonomy" id="765133"/>
    <lineage>
        <taxon>Eukaryota</taxon>
        <taxon>Metazoa</taxon>
        <taxon>Ecdysozoa</taxon>
        <taxon>Arthropoda</taxon>
        <taxon>Hexapoda</taxon>
        <taxon>Insecta</taxon>
        <taxon>Pterygota</taxon>
        <taxon>Neoptera</taxon>
        <taxon>Endopterygota</taxon>
        <taxon>Lepidoptera</taxon>
        <taxon>Glossata</taxon>
        <taxon>Ditrysia</taxon>
        <taxon>Bombycoidea</taxon>
        <taxon>Lasiocampidae</taxon>
        <taxon>Dendrolimus</taxon>
    </lineage>
</organism>
<dbReference type="Proteomes" id="UP000824533">
    <property type="component" value="Linkage Group LG15"/>
</dbReference>
<evidence type="ECO:0000313" key="1">
    <source>
        <dbReference type="EMBL" id="KAJ0175613.1"/>
    </source>
</evidence>
<reference evidence="1 2" key="1">
    <citation type="journal article" date="2021" name="Front. Genet.">
        <title>Chromosome-Level Genome Assembly Reveals Significant Gene Expansion in the Toll and IMD Signaling Pathways of Dendrolimus kikuchii.</title>
        <authorList>
            <person name="Zhou J."/>
            <person name="Wu P."/>
            <person name="Xiong Z."/>
            <person name="Liu N."/>
            <person name="Zhao N."/>
            <person name="Ji M."/>
            <person name="Qiu Y."/>
            <person name="Yang B."/>
        </authorList>
    </citation>
    <scope>NUCLEOTIDE SEQUENCE [LARGE SCALE GENOMIC DNA]</scope>
    <source>
        <strain evidence="1">Ann1</strain>
    </source>
</reference>